<feature type="transmembrane region" description="Helical" evidence="1">
    <location>
        <begin position="109"/>
        <end position="129"/>
    </location>
</feature>
<dbReference type="EMBL" id="JAUTAN010000001">
    <property type="protein sequence ID" value="MDQ1104481.1"/>
    <property type="molecule type" value="Genomic_DNA"/>
</dbReference>
<dbReference type="AlphaFoldDB" id="A0AAJ1X130"/>
<dbReference type="Proteomes" id="UP001239215">
    <property type="component" value="Unassembled WGS sequence"/>
</dbReference>
<accession>A0AAJ1X130</accession>
<keyword evidence="1" id="KW-0472">Membrane</keyword>
<comment type="caution">
    <text evidence="2">The sequence shown here is derived from an EMBL/GenBank/DDBJ whole genome shotgun (WGS) entry which is preliminary data.</text>
</comment>
<sequence>MALPAAYAVGSRPVEILRLVLLLLHVLGFAALIGGLLAQVRDEEKRITPPVRDGIGTAFVAGLLLVGVLEAGDADVDHVKIAVKFAIGLVLLVLVMANTRKPRIPDGLFFGLLTLTIVEVVVAIFVSPVHTS</sequence>
<keyword evidence="1" id="KW-1133">Transmembrane helix</keyword>
<organism evidence="2 3">
    <name type="scientific">Nocardioides zeae</name>
    <dbReference type="NCBI Taxonomy" id="1457234"/>
    <lineage>
        <taxon>Bacteria</taxon>
        <taxon>Bacillati</taxon>
        <taxon>Actinomycetota</taxon>
        <taxon>Actinomycetes</taxon>
        <taxon>Propionibacteriales</taxon>
        <taxon>Nocardioidaceae</taxon>
        <taxon>Nocardioides</taxon>
    </lineage>
</organism>
<proteinExistence type="predicted"/>
<gene>
    <name evidence="2" type="ORF">QE405_001765</name>
</gene>
<feature type="transmembrane region" description="Helical" evidence="1">
    <location>
        <begin position="16"/>
        <end position="38"/>
    </location>
</feature>
<feature type="transmembrane region" description="Helical" evidence="1">
    <location>
        <begin position="81"/>
        <end position="97"/>
    </location>
</feature>
<name>A0AAJ1X130_9ACTN</name>
<feature type="transmembrane region" description="Helical" evidence="1">
    <location>
        <begin position="50"/>
        <end position="69"/>
    </location>
</feature>
<keyword evidence="1" id="KW-0812">Transmembrane</keyword>
<protein>
    <submittedName>
        <fullName evidence="2">Peptidoglycan/LPS O-acetylase OafA/YrhL</fullName>
    </submittedName>
</protein>
<reference evidence="2" key="1">
    <citation type="submission" date="2023-07" db="EMBL/GenBank/DDBJ databases">
        <title>Functional and genomic diversity of the sorghum phyllosphere microbiome.</title>
        <authorList>
            <person name="Shade A."/>
        </authorList>
    </citation>
    <scope>NUCLEOTIDE SEQUENCE</scope>
    <source>
        <strain evidence="2">SORGH_AS_1067</strain>
    </source>
</reference>
<evidence type="ECO:0000313" key="3">
    <source>
        <dbReference type="Proteomes" id="UP001239215"/>
    </source>
</evidence>
<evidence type="ECO:0000256" key="1">
    <source>
        <dbReference type="SAM" id="Phobius"/>
    </source>
</evidence>
<evidence type="ECO:0000313" key="2">
    <source>
        <dbReference type="EMBL" id="MDQ1104481.1"/>
    </source>
</evidence>